<dbReference type="Gene3D" id="3.90.650.10">
    <property type="entry name" value="PurM-like C-terminal domain"/>
    <property type="match status" value="1"/>
</dbReference>
<sequence length="327" mass="34734">MDIGKVPNSVLTELIINKIKANRKEILIRPKVGEDCCAVDFGKDVCVLSSDPITGAVNEVGRLAVHVSCNDVASCGAEPLGLLMTILAPEGTKEKDIENVMTQIVDTANSLNVDIIGGHTEITTAVNRIVIISTAVGKVLKDKLVTTSGAKPGDDIIVTKAAGIEGTAIIAHDKEKELVDIIGKEAVERAKTFINYVSVLKEGIIAGTFGVNSMHDVTEGGILGAVWEVTEASETGAVIYKSKVPVKDETQKICKVYGIDPLRLISSGCMIITCKNGRELVKELENNGIEAAVIGKITADLGRKLVCEDNQVIDISEPGSDELYKVV</sequence>
<dbReference type="GeneID" id="35803866"/>
<evidence type="ECO:0000259" key="2">
    <source>
        <dbReference type="Pfam" id="PF00586"/>
    </source>
</evidence>
<dbReference type="CDD" id="cd06061">
    <property type="entry name" value="PurM-like1"/>
    <property type="match status" value="1"/>
</dbReference>
<proteinExistence type="inferred from homology"/>
<dbReference type="PIRSF" id="PIRSF005644">
    <property type="entry name" value="Hdrgns_mtr_HypE"/>
    <property type="match status" value="1"/>
</dbReference>
<dbReference type="PANTHER" id="PTHR30303">
    <property type="entry name" value="HYDROGENASE ISOENZYMES FORMATION PROTEIN HYPE"/>
    <property type="match status" value="1"/>
</dbReference>
<dbReference type="EMBL" id="PDBW01000001">
    <property type="protein sequence ID" value="PFH02432.1"/>
    <property type="molecule type" value="Genomic_DNA"/>
</dbReference>
<protein>
    <submittedName>
        <fullName evidence="4">Hydrogenase maturation factor</fullName>
    </submittedName>
</protein>
<reference evidence="4 5" key="1">
    <citation type="submission" date="2017-09" db="EMBL/GenBank/DDBJ databases">
        <title>Evaluation of Pacific Biosciences Sequencing Technology to Finishing C. thermocellum Genome Sequences.</title>
        <authorList>
            <person name="Brown S."/>
        </authorList>
    </citation>
    <scope>NUCLEOTIDE SEQUENCE [LARGE SCALE GENOMIC DNA]</scope>
    <source>
        <strain evidence="4 5">AD2</strain>
    </source>
</reference>
<evidence type="ECO:0000313" key="4">
    <source>
        <dbReference type="EMBL" id="PFH02432.1"/>
    </source>
</evidence>
<feature type="domain" description="PurM-like N-terminal" evidence="2">
    <location>
        <begin position="33"/>
        <end position="139"/>
    </location>
</feature>
<gene>
    <name evidence="4" type="ORF">M972_111204</name>
</gene>
<feature type="domain" description="PurM-like C-terminal" evidence="3">
    <location>
        <begin position="151"/>
        <end position="302"/>
    </location>
</feature>
<accession>A0AB36TEW1</accession>
<dbReference type="SUPFAM" id="SSF56042">
    <property type="entry name" value="PurM C-terminal domain-like"/>
    <property type="match status" value="1"/>
</dbReference>
<dbReference type="InterPro" id="IPR011854">
    <property type="entry name" value="HypE"/>
</dbReference>
<dbReference type="GO" id="GO:0051604">
    <property type="term" value="P:protein maturation"/>
    <property type="evidence" value="ECO:0007669"/>
    <property type="project" value="TreeGrafter"/>
</dbReference>
<comment type="similarity">
    <text evidence="1">Belongs to the HypE family.</text>
</comment>
<dbReference type="SUPFAM" id="SSF55326">
    <property type="entry name" value="PurM N-terminal domain-like"/>
    <property type="match status" value="1"/>
</dbReference>
<organism evidence="4 5">
    <name type="scientific">Acetivibrio thermocellus AD2</name>
    <dbReference type="NCBI Taxonomy" id="1138384"/>
    <lineage>
        <taxon>Bacteria</taxon>
        <taxon>Bacillati</taxon>
        <taxon>Bacillota</taxon>
        <taxon>Clostridia</taxon>
        <taxon>Eubacteriales</taxon>
        <taxon>Oscillospiraceae</taxon>
        <taxon>Acetivibrio</taxon>
    </lineage>
</organism>
<name>A0AB36TEW1_ACETH</name>
<dbReference type="AlphaFoldDB" id="A0AB36TEW1"/>
<comment type="caution">
    <text evidence="4">The sequence shown here is derived from an EMBL/GenBank/DDBJ whole genome shotgun (WGS) entry which is preliminary data.</text>
</comment>
<evidence type="ECO:0000259" key="3">
    <source>
        <dbReference type="Pfam" id="PF02769"/>
    </source>
</evidence>
<dbReference type="Proteomes" id="UP000223596">
    <property type="component" value="Unassembled WGS sequence"/>
</dbReference>
<dbReference type="InterPro" id="IPR010918">
    <property type="entry name" value="PurM-like_C_dom"/>
</dbReference>
<dbReference type="Gene3D" id="3.30.1330.10">
    <property type="entry name" value="PurM-like, N-terminal domain"/>
    <property type="match status" value="1"/>
</dbReference>
<dbReference type="PANTHER" id="PTHR30303:SF4">
    <property type="entry name" value="HYDROGENASE EXPRESSION_FORMATION PROTEIN HYPE"/>
    <property type="match status" value="1"/>
</dbReference>
<dbReference type="InterPro" id="IPR036921">
    <property type="entry name" value="PurM-like_N_sf"/>
</dbReference>
<evidence type="ECO:0000256" key="1">
    <source>
        <dbReference type="ARBA" id="ARBA00006243"/>
    </source>
</evidence>
<dbReference type="Pfam" id="PF02769">
    <property type="entry name" value="AIRS_C"/>
    <property type="match status" value="1"/>
</dbReference>
<dbReference type="InterPro" id="IPR036676">
    <property type="entry name" value="PurM-like_C_sf"/>
</dbReference>
<dbReference type="InterPro" id="IPR016188">
    <property type="entry name" value="PurM-like_N"/>
</dbReference>
<evidence type="ECO:0000313" key="5">
    <source>
        <dbReference type="Proteomes" id="UP000223596"/>
    </source>
</evidence>
<dbReference type="Pfam" id="PF00586">
    <property type="entry name" value="AIRS"/>
    <property type="match status" value="1"/>
</dbReference>
<dbReference type="RefSeq" id="WP_003515673.1">
    <property type="nucleotide sequence ID" value="NZ_CP013828.1"/>
</dbReference>